<dbReference type="AlphaFoldDB" id="A0A369WAU6"/>
<gene>
    <name evidence="7" type="ORF">DV711_16210</name>
</gene>
<dbReference type="RefSeq" id="WP_114696753.1">
    <property type="nucleotide sequence ID" value="NZ_QQOH01000004.1"/>
</dbReference>
<dbReference type="GO" id="GO:0016020">
    <property type="term" value="C:membrane"/>
    <property type="evidence" value="ECO:0007669"/>
    <property type="project" value="UniProtKB-SubCell"/>
</dbReference>
<dbReference type="SUPFAM" id="SSF58104">
    <property type="entry name" value="Methyl-accepting chemotaxis protein (MCP) signaling domain"/>
    <property type="match status" value="1"/>
</dbReference>
<dbReference type="Gene3D" id="1.10.287.950">
    <property type="entry name" value="Methyl-accepting chemotaxis protein"/>
    <property type="match status" value="1"/>
</dbReference>
<evidence type="ECO:0000313" key="8">
    <source>
        <dbReference type="Proteomes" id="UP000253769"/>
    </source>
</evidence>
<keyword evidence="2 4" id="KW-0807">Transducer</keyword>
<dbReference type="EMBL" id="QQOH01000004">
    <property type="protein sequence ID" value="RDE19130.1"/>
    <property type="molecule type" value="Genomic_DNA"/>
</dbReference>
<feature type="transmembrane region" description="Helical" evidence="5">
    <location>
        <begin position="12"/>
        <end position="29"/>
    </location>
</feature>
<comment type="subcellular location">
    <subcellularLocation>
        <location evidence="1">Membrane</location>
    </subcellularLocation>
</comment>
<evidence type="ECO:0000313" key="7">
    <source>
        <dbReference type="EMBL" id="RDE19130.1"/>
    </source>
</evidence>
<comment type="caution">
    <text evidence="7">The sequence shown here is derived from an EMBL/GenBank/DDBJ whole genome shotgun (WGS) entry which is preliminary data.</text>
</comment>
<keyword evidence="8" id="KW-1185">Reference proteome</keyword>
<evidence type="ECO:0000256" key="4">
    <source>
        <dbReference type="PROSITE-ProRule" id="PRU00284"/>
    </source>
</evidence>
<dbReference type="PANTHER" id="PTHR32089:SF112">
    <property type="entry name" value="LYSOZYME-LIKE PROTEIN-RELATED"/>
    <property type="match status" value="1"/>
</dbReference>
<dbReference type="PANTHER" id="PTHR32089">
    <property type="entry name" value="METHYL-ACCEPTING CHEMOTAXIS PROTEIN MCPB"/>
    <property type="match status" value="1"/>
</dbReference>
<proteinExistence type="inferred from homology"/>
<feature type="domain" description="Methyl-accepting transducer" evidence="6">
    <location>
        <begin position="383"/>
        <end position="619"/>
    </location>
</feature>
<keyword evidence="5" id="KW-1133">Transmembrane helix</keyword>
<dbReference type="GO" id="GO:0007165">
    <property type="term" value="P:signal transduction"/>
    <property type="evidence" value="ECO:0007669"/>
    <property type="project" value="UniProtKB-KW"/>
</dbReference>
<evidence type="ECO:0000259" key="6">
    <source>
        <dbReference type="PROSITE" id="PS50111"/>
    </source>
</evidence>
<feature type="transmembrane region" description="Helical" evidence="5">
    <location>
        <begin position="302"/>
        <end position="323"/>
    </location>
</feature>
<dbReference type="FunFam" id="1.10.287.950:FF:000001">
    <property type="entry name" value="Methyl-accepting chemotaxis sensory transducer"/>
    <property type="match status" value="1"/>
</dbReference>
<organism evidence="7 8">
    <name type="scientific">Motiliproteus coralliicola</name>
    <dbReference type="NCBI Taxonomy" id="2283196"/>
    <lineage>
        <taxon>Bacteria</taxon>
        <taxon>Pseudomonadati</taxon>
        <taxon>Pseudomonadota</taxon>
        <taxon>Gammaproteobacteria</taxon>
        <taxon>Oceanospirillales</taxon>
        <taxon>Oceanospirillaceae</taxon>
        <taxon>Motiliproteus</taxon>
    </lineage>
</organism>
<evidence type="ECO:0000256" key="2">
    <source>
        <dbReference type="ARBA" id="ARBA00023224"/>
    </source>
</evidence>
<dbReference type="OrthoDB" id="7024925at2"/>
<evidence type="ECO:0000256" key="3">
    <source>
        <dbReference type="ARBA" id="ARBA00029447"/>
    </source>
</evidence>
<sequence>MRIATLSRSTTTLMLIASIGMAVSVYWGLRQLQQPFELNQHYYQVASQVSVQTRQLIDNYISTGNAADLQRAQTFLNEELSHSMTSLPDKLRQTLEPALEALKQGLDNELRAAGKLAGNPQELLIQNERESIDAVELLQDYASQAPAESLEQAKHLATLAQQYLAALTRRALLRSSYFSTRANTSLKDSLITQSAELQQLAEQIRSLPPLGVWQQEEEDEFAAMMGLEETDTERTEIGQEHKDNLAFLSRRYPDELTRTLQWQQDGLAARQQVDRLIGKLEQRLKDGQQVVEQLKQQIEQQVMLMMAALLLLLFISVGTTAWVQLITLKGMGKVGGYLKHLASGDFSRQMAENKSYQELNELRQSANQLQGYMKELVSEIRAEVQAVEQASNGIDQVALRIHQGSVQQNQRTSEADNAIAELVASFQQVADHAQQASGAADQGQQSVKRSAEVMQQLESAIGQLSEEVSRGSGVISQLQQDTQSIEAVLNVIVSIAEQTNLLALNAAIEAARAGEHGRGFAVVADEVRGLAQRTSDSIEEIRGIIEGLGSSSKQVVSAMGSQQQNAEHCVEQTRDAVTQLQQVVSAIDSIHNMNLMIAQTTEQQAGSAEAVRVNVSDIQQHSEAAAEQTNQARQQSDQLTRISTGLQGLVERFVV</sequence>
<accession>A0A369WAU6</accession>
<keyword evidence="5" id="KW-0812">Transmembrane</keyword>
<protein>
    <submittedName>
        <fullName evidence="7">Methyl-accepting chemotaxis protein</fullName>
    </submittedName>
</protein>
<evidence type="ECO:0000256" key="1">
    <source>
        <dbReference type="ARBA" id="ARBA00004370"/>
    </source>
</evidence>
<name>A0A369WAU6_9GAMM</name>
<dbReference type="CDD" id="cd11386">
    <property type="entry name" value="MCP_signal"/>
    <property type="match status" value="1"/>
</dbReference>
<comment type="similarity">
    <text evidence="3">Belongs to the methyl-accepting chemotaxis (MCP) protein family.</text>
</comment>
<dbReference type="SMART" id="SM00283">
    <property type="entry name" value="MA"/>
    <property type="match status" value="1"/>
</dbReference>
<dbReference type="GO" id="GO:0006935">
    <property type="term" value="P:chemotaxis"/>
    <property type="evidence" value="ECO:0007669"/>
    <property type="project" value="UniProtKB-ARBA"/>
</dbReference>
<dbReference type="Proteomes" id="UP000253769">
    <property type="component" value="Unassembled WGS sequence"/>
</dbReference>
<keyword evidence="5" id="KW-0472">Membrane</keyword>
<evidence type="ECO:0000256" key="5">
    <source>
        <dbReference type="SAM" id="Phobius"/>
    </source>
</evidence>
<dbReference type="PROSITE" id="PS50111">
    <property type="entry name" value="CHEMOTAXIS_TRANSDUC_2"/>
    <property type="match status" value="1"/>
</dbReference>
<dbReference type="Pfam" id="PF00015">
    <property type="entry name" value="MCPsignal"/>
    <property type="match status" value="1"/>
</dbReference>
<dbReference type="InterPro" id="IPR004089">
    <property type="entry name" value="MCPsignal_dom"/>
</dbReference>
<reference evidence="7 8" key="1">
    <citation type="submission" date="2018-07" db="EMBL/GenBank/DDBJ databases">
        <title>Motiliproteus coralliicola sp. nov., a bacterium isolated from Coral.</title>
        <authorList>
            <person name="Wang G."/>
        </authorList>
    </citation>
    <scope>NUCLEOTIDE SEQUENCE [LARGE SCALE GENOMIC DNA]</scope>
    <source>
        <strain evidence="7 8">C34</strain>
    </source>
</reference>